<organism evidence="2 3">
    <name type="scientific">Marinomonas pollencensis</name>
    <dbReference type="NCBI Taxonomy" id="491954"/>
    <lineage>
        <taxon>Bacteria</taxon>
        <taxon>Pseudomonadati</taxon>
        <taxon>Pseudomonadota</taxon>
        <taxon>Gammaproteobacteria</taxon>
        <taxon>Oceanospirillales</taxon>
        <taxon>Oceanospirillaceae</taxon>
        <taxon>Marinomonas</taxon>
    </lineage>
</organism>
<gene>
    <name evidence="2" type="ORF">DFP81_103320</name>
</gene>
<evidence type="ECO:0000256" key="1">
    <source>
        <dbReference type="SAM" id="SignalP"/>
    </source>
</evidence>
<dbReference type="Proteomes" id="UP000256542">
    <property type="component" value="Unassembled WGS sequence"/>
</dbReference>
<reference evidence="2 3" key="1">
    <citation type="submission" date="2018-08" db="EMBL/GenBank/DDBJ databases">
        <title>Genomic Encyclopedia of Type Strains, Phase III (KMG-III): the genomes of soil and plant-associated and newly described type strains.</title>
        <authorList>
            <person name="Whitman W."/>
        </authorList>
    </citation>
    <scope>NUCLEOTIDE SEQUENCE [LARGE SCALE GENOMIC DNA]</scope>
    <source>
        <strain evidence="2 3">CECT 7375</strain>
    </source>
</reference>
<keyword evidence="1" id="KW-0732">Signal</keyword>
<evidence type="ECO:0000313" key="3">
    <source>
        <dbReference type="Proteomes" id="UP000256542"/>
    </source>
</evidence>
<protein>
    <recommendedName>
        <fullName evidence="4">Lipoprotein</fullName>
    </recommendedName>
</protein>
<dbReference type="PROSITE" id="PS51257">
    <property type="entry name" value="PROKAR_LIPOPROTEIN"/>
    <property type="match status" value="1"/>
</dbReference>
<evidence type="ECO:0000313" key="2">
    <source>
        <dbReference type="EMBL" id="REG85120.1"/>
    </source>
</evidence>
<proteinExistence type="predicted"/>
<dbReference type="EMBL" id="QUNG01000003">
    <property type="protein sequence ID" value="REG85120.1"/>
    <property type="molecule type" value="Genomic_DNA"/>
</dbReference>
<dbReference type="RefSeq" id="WP_115896986.1">
    <property type="nucleotide sequence ID" value="NZ_QUNG01000003.1"/>
</dbReference>
<dbReference type="AlphaFoldDB" id="A0A3E0DQC8"/>
<feature type="signal peptide" evidence="1">
    <location>
        <begin position="1"/>
        <end position="20"/>
    </location>
</feature>
<evidence type="ECO:0008006" key="4">
    <source>
        <dbReference type="Google" id="ProtNLM"/>
    </source>
</evidence>
<name>A0A3E0DQC8_9GAMM</name>
<dbReference type="OrthoDB" id="6105332at2"/>
<feature type="chain" id="PRO_5017560124" description="Lipoprotein" evidence="1">
    <location>
        <begin position="21"/>
        <end position="214"/>
    </location>
</feature>
<sequence>MKSILLFAALSILLSGCASNTTLSGRYLSNLDPNIDIAKSASILVRSNKEGDSLTNRRYIPDVIQALTQLGFTNVAAQMTAPDYILVVNFTSKQENLQQTVPVFTRHRGTPYVICHQNKNNNRVCTTHYHYNAPIVSGYRSITTSTNLHTFEFTLYDQQDTPILEVTSNVVDEDCSQWKIYKFLAADAIARINFSTPVDTQYSVTMPEDYSCQQ</sequence>
<accession>A0A3E0DQC8</accession>
<comment type="caution">
    <text evidence="2">The sequence shown here is derived from an EMBL/GenBank/DDBJ whole genome shotgun (WGS) entry which is preliminary data.</text>
</comment>
<keyword evidence="3" id="KW-1185">Reference proteome</keyword>